<gene>
    <name evidence="2" type="ORF">I7I52_03445</name>
</gene>
<keyword evidence="1" id="KW-0472">Membrane</keyword>
<accession>A0A8H8D8I3</accession>
<dbReference type="Proteomes" id="UP000670092">
    <property type="component" value="Unassembled WGS sequence"/>
</dbReference>
<evidence type="ECO:0000313" key="3">
    <source>
        <dbReference type="Proteomes" id="UP000670092"/>
    </source>
</evidence>
<sequence>MMLVQPHPRDLILPLGLVMLVVLVVACLSPSVDTVQSTSCIRKIVDAKPGLEVSLPVSVMYKEN</sequence>
<evidence type="ECO:0000313" key="2">
    <source>
        <dbReference type="EMBL" id="KAG5304939.1"/>
    </source>
</evidence>
<protein>
    <submittedName>
        <fullName evidence="2">Uncharacterized protein</fullName>
    </submittedName>
</protein>
<proteinExistence type="predicted"/>
<evidence type="ECO:0000256" key="1">
    <source>
        <dbReference type="SAM" id="Phobius"/>
    </source>
</evidence>
<dbReference type="EMBL" id="JAEVHI010000001">
    <property type="protein sequence ID" value="KAG5304939.1"/>
    <property type="molecule type" value="Genomic_DNA"/>
</dbReference>
<keyword evidence="1" id="KW-0812">Transmembrane</keyword>
<comment type="caution">
    <text evidence="2">The sequence shown here is derived from an EMBL/GenBank/DDBJ whole genome shotgun (WGS) entry which is preliminary data.</text>
</comment>
<keyword evidence="1" id="KW-1133">Transmembrane helix</keyword>
<name>A0A8H8D8I3_AJECA</name>
<reference evidence="2 3" key="1">
    <citation type="submission" date="2021-01" db="EMBL/GenBank/DDBJ databases">
        <title>Chromosome-level genome assembly of a human fungal pathogen reveals clustering of transcriptionally co-regulated genes.</title>
        <authorList>
            <person name="Voorhies M."/>
            <person name="Cohen S."/>
            <person name="Shea T.P."/>
            <person name="Petrus S."/>
            <person name="Munoz J.F."/>
            <person name="Poplawski S."/>
            <person name="Goldman W.E."/>
            <person name="Michael T."/>
            <person name="Cuomo C.A."/>
            <person name="Sil A."/>
            <person name="Beyhan S."/>
        </authorList>
    </citation>
    <scope>NUCLEOTIDE SEQUENCE [LARGE SCALE GENOMIC DNA]</scope>
    <source>
        <strain evidence="2 3">G184AR</strain>
    </source>
</reference>
<dbReference type="VEuPathDB" id="FungiDB:I7I52_03445"/>
<feature type="transmembrane region" description="Helical" evidence="1">
    <location>
        <begin position="12"/>
        <end position="32"/>
    </location>
</feature>
<dbReference type="AlphaFoldDB" id="A0A8H8D8I3"/>
<organism evidence="2 3">
    <name type="scientific">Ajellomyces capsulatus</name>
    <name type="common">Darling's disease fungus</name>
    <name type="synonym">Histoplasma capsulatum</name>
    <dbReference type="NCBI Taxonomy" id="5037"/>
    <lineage>
        <taxon>Eukaryota</taxon>
        <taxon>Fungi</taxon>
        <taxon>Dikarya</taxon>
        <taxon>Ascomycota</taxon>
        <taxon>Pezizomycotina</taxon>
        <taxon>Eurotiomycetes</taxon>
        <taxon>Eurotiomycetidae</taxon>
        <taxon>Onygenales</taxon>
        <taxon>Ajellomycetaceae</taxon>
        <taxon>Histoplasma</taxon>
    </lineage>
</organism>